<dbReference type="NCBIfam" id="TIGR03804">
    <property type="entry name" value="para_beta_helix"/>
    <property type="match status" value="1"/>
</dbReference>
<name>A0AAD9BLC7_DISEL</name>
<dbReference type="FunFam" id="1.20.1280.50:FF:000009">
    <property type="entry name" value="F-box only protein 10"/>
    <property type="match status" value="1"/>
</dbReference>
<gene>
    <name evidence="6" type="ORF">KUDE01_029422</name>
</gene>
<dbReference type="PANTHER" id="PTHR22990:SF15">
    <property type="entry name" value="F-BOX ONLY PROTEIN 10"/>
    <property type="match status" value="1"/>
</dbReference>
<dbReference type="InterPro" id="IPR011050">
    <property type="entry name" value="Pectin_lyase_fold/virulence"/>
</dbReference>
<feature type="region of interest" description="Disordered" evidence="4">
    <location>
        <begin position="336"/>
        <end position="360"/>
    </location>
</feature>
<dbReference type="AlphaFoldDB" id="A0AAD9BLC7"/>
<dbReference type="Gene3D" id="2.160.20.10">
    <property type="entry name" value="Single-stranded right-handed beta-helix, Pectin lyase-like"/>
    <property type="match status" value="2"/>
</dbReference>
<dbReference type="PANTHER" id="PTHR22990">
    <property type="entry name" value="F-BOX ONLY PROTEIN"/>
    <property type="match status" value="1"/>
</dbReference>
<dbReference type="GO" id="GO:0006511">
    <property type="term" value="P:ubiquitin-dependent protein catabolic process"/>
    <property type="evidence" value="ECO:0007669"/>
    <property type="project" value="TreeGrafter"/>
</dbReference>
<evidence type="ECO:0000313" key="7">
    <source>
        <dbReference type="Proteomes" id="UP001228049"/>
    </source>
</evidence>
<reference evidence="6" key="1">
    <citation type="submission" date="2023-04" db="EMBL/GenBank/DDBJ databases">
        <title>Chromosome-level genome of Chaenocephalus aceratus.</title>
        <authorList>
            <person name="Park H."/>
        </authorList>
    </citation>
    <scope>NUCLEOTIDE SEQUENCE</scope>
    <source>
        <strain evidence="6">DE</strain>
        <tissue evidence="6">Muscle</tissue>
    </source>
</reference>
<dbReference type="Proteomes" id="UP001228049">
    <property type="component" value="Unassembled WGS sequence"/>
</dbReference>
<dbReference type="InterPro" id="IPR006626">
    <property type="entry name" value="PbH1"/>
</dbReference>
<keyword evidence="2" id="KW-0677">Repeat</keyword>
<feature type="region of interest" description="Disordered" evidence="4">
    <location>
        <begin position="287"/>
        <end position="311"/>
    </location>
</feature>
<dbReference type="PROSITE" id="PS50181">
    <property type="entry name" value="FBOX"/>
    <property type="match status" value="1"/>
</dbReference>
<dbReference type="InterPro" id="IPR022441">
    <property type="entry name" value="Para_beta_helix_rpt-2"/>
</dbReference>
<feature type="domain" description="F-box" evidence="5">
    <location>
        <begin position="1"/>
        <end position="48"/>
    </location>
</feature>
<dbReference type="SUPFAM" id="SSF51126">
    <property type="entry name" value="Pectin lyase-like"/>
    <property type="match status" value="2"/>
</dbReference>
<dbReference type="InterPro" id="IPR001810">
    <property type="entry name" value="F-box_dom"/>
</dbReference>
<keyword evidence="3" id="KW-0833">Ubl conjugation pathway</keyword>
<protein>
    <submittedName>
        <fullName evidence="6">F-box only protein 10</fullName>
    </submittedName>
</protein>
<dbReference type="SMART" id="SM00256">
    <property type="entry name" value="FBOX"/>
    <property type="match status" value="1"/>
</dbReference>
<evidence type="ECO:0000256" key="3">
    <source>
        <dbReference type="ARBA" id="ARBA00022786"/>
    </source>
</evidence>
<sequence>MEVGSLPVELWRVILAYLPLPDLGRCCQVCRAWRELILSLDNTRWRQLCLGCSECRHPNWPSQPHQEPASWRDALKQHALSTRTWTQNGPELQSSACLHFFRRRKDRRVWHVGSGCEFETLRGALGVVGPYDRVVLHPGVYEEQAELVLKVPVELVGLGRLGEVALLVCMDQQCPTARLCNLVFMPPWFSTVVYKTSWGHVQLDNCNFEGAQLQVRGPGSCQARFCSFSQGSSAHLLGVVLSLMDSCDFSGSDTASVTVEGPPVSERNWACKHLVALARTFPSCGVSGSNSPPSGPLPGSTGGNQPPGSNVKKELVSIEDWQRRNGVDAACQGTVIESWSDGDRSEGEEENQDGGGINNTKKTLKLDYKIPCDHHGLSHLLRPRPDGSMPLVSSPDPPSLAPEPLTFQQELDRDPEAQMLAASTLGCFLRRCLFREGKGGVHVSNYGQARLEGNVFRGLNYAVRCIQNSTIVMLRNEVCECRASGIFLRLSAQGLIAENNIHSNGEAGLDIRKGANPIILCNRIHSGLRSGVVVLGNGKGSIRSNQIYNNKEAGVYILFSGNPVVSGNHIFQGQAAGIAINENGRGMITENVIKENQWGGVDIRRGGDPILKNNYICYGYSDGVVVGERGRGLIEGNHVYCNKGCGVWERPREHGGQLARAGRDWWRSRQWGERRGLEGERREGQENLNEEGELFAWESDLDSEDERHSARRAISVALVESNCMSYNGAVGLYVKSSGITVEKDCRVELRGNGIYKNCGHGVSFCGNGQILENDVVGNRGYGIQVLGGADIKVMRNRVQPAQGCGVAVLGPVKGVVHDNVLFQGHPGNKKELLHMDAANENCVLRNNSVLRHNQSCTSALPWVLENPPPRPLASSPSGLSSSQYPSRLGISMTTRISATVESGCHNGSMFCSIL</sequence>
<dbReference type="SMART" id="SM00710">
    <property type="entry name" value="PbH1"/>
    <property type="match status" value="11"/>
</dbReference>
<dbReference type="InterPro" id="IPR051550">
    <property type="entry name" value="SCF-Subunits/Alg-Epimerases"/>
</dbReference>
<dbReference type="SUPFAM" id="SSF81383">
    <property type="entry name" value="F-box domain"/>
    <property type="match status" value="1"/>
</dbReference>
<dbReference type="EMBL" id="JASDAP010000020">
    <property type="protein sequence ID" value="KAK1885701.1"/>
    <property type="molecule type" value="Genomic_DNA"/>
</dbReference>
<comment type="pathway">
    <text evidence="1">Protein modification; protein ubiquitination.</text>
</comment>
<evidence type="ECO:0000313" key="6">
    <source>
        <dbReference type="EMBL" id="KAK1885701.1"/>
    </source>
</evidence>
<dbReference type="InterPro" id="IPR039448">
    <property type="entry name" value="Beta_helix"/>
</dbReference>
<evidence type="ECO:0000256" key="4">
    <source>
        <dbReference type="SAM" id="MobiDB-lite"/>
    </source>
</evidence>
<dbReference type="CDD" id="cd22090">
    <property type="entry name" value="F-box_FBXO10"/>
    <property type="match status" value="1"/>
</dbReference>
<dbReference type="GO" id="GO:0042981">
    <property type="term" value="P:regulation of apoptotic process"/>
    <property type="evidence" value="ECO:0007669"/>
    <property type="project" value="TreeGrafter"/>
</dbReference>
<dbReference type="Pfam" id="PF12937">
    <property type="entry name" value="F-box-like"/>
    <property type="match status" value="1"/>
</dbReference>
<evidence type="ECO:0000259" key="5">
    <source>
        <dbReference type="PROSITE" id="PS50181"/>
    </source>
</evidence>
<dbReference type="FunFam" id="2.160.20.10:FF:000015">
    <property type="entry name" value="F-box only protein 10"/>
    <property type="match status" value="1"/>
</dbReference>
<evidence type="ECO:0000256" key="2">
    <source>
        <dbReference type="ARBA" id="ARBA00022737"/>
    </source>
</evidence>
<keyword evidence="7" id="KW-1185">Reference proteome</keyword>
<comment type="caution">
    <text evidence="6">The sequence shown here is derived from an EMBL/GenBank/DDBJ whole genome shotgun (WGS) entry which is preliminary data.</text>
</comment>
<dbReference type="Pfam" id="PF13229">
    <property type="entry name" value="Beta_helix"/>
    <property type="match status" value="2"/>
</dbReference>
<evidence type="ECO:0000256" key="1">
    <source>
        <dbReference type="ARBA" id="ARBA00004906"/>
    </source>
</evidence>
<organism evidence="6 7">
    <name type="scientific">Dissostichus eleginoides</name>
    <name type="common">Patagonian toothfish</name>
    <name type="synonym">Dissostichus amissus</name>
    <dbReference type="NCBI Taxonomy" id="100907"/>
    <lineage>
        <taxon>Eukaryota</taxon>
        <taxon>Metazoa</taxon>
        <taxon>Chordata</taxon>
        <taxon>Craniata</taxon>
        <taxon>Vertebrata</taxon>
        <taxon>Euteleostomi</taxon>
        <taxon>Actinopterygii</taxon>
        <taxon>Neopterygii</taxon>
        <taxon>Teleostei</taxon>
        <taxon>Neoteleostei</taxon>
        <taxon>Acanthomorphata</taxon>
        <taxon>Eupercaria</taxon>
        <taxon>Perciformes</taxon>
        <taxon>Notothenioidei</taxon>
        <taxon>Nototheniidae</taxon>
        <taxon>Dissostichus</taxon>
    </lineage>
</organism>
<proteinExistence type="predicted"/>
<dbReference type="Gene3D" id="1.20.1280.50">
    <property type="match status" value="1"/>
</dbReference>
<dbReference type="InterPro" id="IPR036047">
    <property type="entry name" value="F-box-like_dom_sf"/>
</dbReference>
<dbReference type="InterPro" id="IPR012334">
    <property type="entry name" value="Pectin_lyas_fold"/>
</dbReference>
<accession>A0AAD9BLC7</accession>